<gene>
    <name evidence="2" type="ORF">ALEPTO_LOCUS9639</name>
</gene>
<evidence type="ECO:0000313" key="2">
    <source>
        <dbReference type="EMBL" id="CAG8638913.1"/>
    </source>
</evidence>
<feature type="region of interest" description="Disordered" evidence="1">
    <location>
        <begin position="46"/>
        <end position="82"/>
    </location>
</feature>
<dbReference type="OrthoDB" id="2377036at2759"/>
<feature type="compositionally biased region" description="Acidic residues" evidence="1">
    <location>
        <begin position="70"/>
        <end position="82"/>
    </location>
</feature>
<organism evidence="2 3">
    <name type="scientific">Ambispora leptoticha</name>
    <dbReference type="NCBI Taxonomy" id="144679"/>
    <lineage>
        <taxon>Eukaryota</taxon>
        <taxon>Fungi</taxon>
        <taxon>Fungi incertae sedis</taxon>
        <taxon>Mucoromycota</taxon>
        <taxon>Glomeromycotina</taxon>
        <taxon>Glomeromycetes</taxon>
        <taxon>Archaeosporales</taxon>
        <taxon>Ambisporaceae</taxon>
        <taxon>Ambispora</taxon>
    </lineage>
</organism>
<sequence>MATTTPAADAGSKNWLKERAAISAAHRRQKTDPAAARLIEKADQLHKERTQRHLREADEKNETGRVPVEDIIEEEADGDDIDAIVNVPPPDEIIVKVAPKATVDVSSGEDRNEEGKDQIELQNNEDISDSVETTNEDAKSKKLDPSSLPDDETAVKE</sequence>
<proteinExistence type="predicted"/>
<protein>
    <submittedName>
        <fullName evidence="2">9087_t:CDS:1</fullName>
    </submittedName>
</protein>
<accession>A0A9N9DKR6</accession>
<dbReference type="Proteomes" id="UP000789508">
    <property type="component" value="Unassembled WGS sequence"/>
</dbReference>
<evidence type="ECO:0000256" key="1">
    <source>
        <dbReference type="SAM" id="MobiDB-lite"/>
    </source>
</evidence>
<dbReference type="EMBL" id="CAJVPS010007900">
    <property type="protein sequence ID" value="CAG8638913.1"/>
    <property type="molecule type" value="Genomic_DNA"/>
</dbReference>
<feature type="compositionally biased region" description="Basic and acidic residues" evidence="1">
    <location>
        <begin position="46"/>
        <end position="63"/>
    </location>
</feature>
<reference evidence="2" key="1">
    <citation type="submission" date="2021-06" db="EMBL/GenBank/DDBJ databases">
        <authorList>
            <person name="Kallberg Y."/>
            <person name="Tangrot J."/>
            <person name="Rosling A."/>
        </authorList>
    </citation>
    <scope>NUCLEOTIDE SEQUENCE</scope>
    <source>
        <strain evidence="2">FL130A</strain>
    </source>
</reference>
<name>A0A9N9DKR6_9GLOM</name>
<dbReference type="AlphaFoldDB" id="A0A9N9DKR6"/>
<keyword evidence="3" id="KW-1185">Reference proteome</keyword>
<comment type="caution">
    <text evidence="2">The sequence shown here is derived from an EMBL/GenBank/DDBJ whole genome shotgun (WGS) entry which is preliminary data.</text>
</comment>
<feature type="compositionally biased region" description="Polar residues" evidence="1">
    <location>
        <begin position="120"/>
        <end position="133"/>
    </location>
</feature>
<feature type="compositionally biased region" description="Basic and acidic residues" evidence="1">
    <location>
        <begin position="108"/>
        <end position="119"/>
    </location>
</feature>
<feature type="region of interest" description="Disordered" evidence="1">
    <location>
        <begin position="98"/>
        <end position="157"/>
    </location>
</feature>
<evidence type="ECO:0000313" key="3">
    <source>
        <dbReference type="Proteomes" id="UP000789508"/>
    </source>
</evidence>